<protein>
    <submittedName>
        <fullName evidence="1">Uncharacterized protein</fullName>
    </submittedName>
</protein>
<accession>N8X3F1</accession>
<evidence type="ECO:0000313" key="2">
    <source>
        <dbReference type="Proteomes" id="UP000013148"/>
    </source>
</evidence>
<comment type="caution">
    <text evidence="1">The sequence shown here is derived from an EMBL/GenBank/DDBJ whole genome shotgun (WGS) entry which is preliminary data.</text>
</comment>
<dbReference type="Proteomes" id="UP000013148">
    <property type="component" value="Unassembled WGS sequence"/>
</dbReference>
<evidence type="ECO:0000313" key="1">
    <source>
        <dbReference type="EMBL" id="ENV18781.1"/>
    </source>
</evidence>
<keyword evidence="2" id="KW-1185">Reference proteome</keyword>
<dbReference type="AlphaFoldDB" id="N8X3F1"/>
<dbReference type="RefSeq" id="WP_004817501.1">
    <property type="nucleotide sequence ID" value="NZ_KB849455.1"/>
</dbReference>
<dbReference type="PATRIC" id="fig|1217656.3.peg.565"/>
<reference evidence="1 2" key="1">
    <citation type="submission" date="2013-02" db="EMBL/GenBank/DDBJ databases">
        <title>The Genome Sequence of Acinetobacter guillouiae NIPH 991.</title>
        <authorList>
            <consortium name="The Broad Institute Genome Sequencing Platform"/>
            <consortium name="The Broad Institute Genome Sequencing Center for Infectious Disease"/>
            <person name="Cerqueira G."/>
            <person name="Feldgarden M."/>
            <person name="Courvalin P."/>
            <person name="Perichon B."/>
            <person name="Grillot-Courvalin C."/>
            <person name="Clermont D."/>
            <person name="Rocha E."/>
            <person name="Yoon E.-J."/>
            <person name="Nemec A."/>
            <person name="Walker B."/>
            <person name="Young S.K."/>
            <person name="Zeng Q."/>
            <person name="Gargeya S."/>
            <person name="Fitzgerald M."/>
            <person name="Haas B."/>
            <person name="Abouelleil A."/>
            <person name="Alvarado L."/>
            <person name="Arachchi H.M."/>
            <person name="Berlin A.M."/>
            <person name="Chapman S.B."/>
            <person name="Dewar J."/>
            <person name="Goldberg J."/>
            <person name="Griggs A."/>
            <person name="Gujja S."/>
            <person name="Hansen M."/>
            <person name="Howarth C."/>
            <person name="Imamovic A."/>
            <person name="Larimer J."/>
            <person name="McCowan C."/>
            <person name="Murphy C."/>
            <person name="Neiman D."/>
            <person name="Pearson M."/>
            <person name="Priest M."/>
            <person name="Roberts A."/>
            <person name="Saif S."/>
            <person name="Shea T."/>
            <person name="Sisk P."/>
            <person name="Sykes S."/>
            <person name="Wortman J."/>
            <person name="Nusbaum C."/>
            <person name="Birren B."/>
        </authorList>
    </citation>
    <scope>NUCLEOTIDE SEQUENCE [LARGE SCALE GENOMIC DNA]</scope>
    <source>
        <strain evidence="1 2">NIPH 991</strain>
    </source>
</reference>
<sequence length="120" mass="13994">MIEIKILDKHGVELKNGDTIKYASITPIYENGDFWVGQDGVKINWETYLIDPQSDTDDFFSFFIPNAIYDKSELIRIFDFRECSDEEYQGILEEICECLKIEFTSESDLLEKISGFEVIK</sequence>
<name>N8X3F1_ACIGI</name>
<organism evidence="1 2">
    <name type="scientific">Acinetobacter guillouiae NIPH 991</name>
    <dbReference type="NCBI Taxonomy" id="1217656"/>
    <lineage>
        <taxon>Bacteria</taxon>
        <taxon>Pseudomonadati</taxon>
        <taxon>Pseudomonadota</taxon>
        <taxon>Gammaproteobacteria</taxon>
        <taxon>Moraxellales</taxon>
        <taxon>Moraxellaceae</taxon>
        <taxon>Acinetobacter</taxon>
    </lineage>
</organism>
<gene>
    <name evidence="1" type="ORF">F964_00581</name>
</gene>
<dbReference type="HOGENOM" id="CLU_2044602_0_0_6"/>
<proteinExistence type="predicted"/>
<dbReference type="EMBL" id="APPJ01000004">
    <property type="protein sequence ID" value="ENV18781.1"/>
    <property type="molecule type" value="Genomic_DNA"/>
</dbReference>